<dbReference type="SUPFAM" id="SSF53383">
    <property type="entry name" value="PLP-dependent transferases"/>
    <property type="match status" value="1"/>
</dbReference>
<dbReference type="PIRSF" id="PIRSF000390">
    <property type="entry name" value="PLP_StrS"/>
    <property type="match status" value="1"/>
</dbReference>
<dbReference type="RefSeq" id="WP_255818165.1">
    <property type="nucleotide sequence ID" value="NZ_CP038804.1"/>
</dbReference>
<dbReference type="Pfam" id="PF01041">
    <property type="entry name" value="DegT_DnrJ_EryC1"/>
    <property type="match status" value="1"/>
</dbReference>
<dbReference type="Proteomes" id="UP001058682">
    <property type="component" value="Chromosome"/>
</dbReference>
<keyword evidence="3 4" id="KW-0663">Pyridoxal phosphate</keyword>
<dbReference type="Gene3D" id="3.40.640.10">
    <property type="entry name" value="Type I PLP-dependent aspartate aminotransferase-like (Major domain)"/>
    <property type="match status" value="1"/>
</dbReference>
<organism evidence="5 6">
    <name type="scientific">Treponema putidum</name>
    <dbReference type="NCBI Taxonomy" id="221027"/>
    <lineage>
        <taxon>Bacteria</taxon>
        <taxon>Pseudomonadati</taxon>
        <taxon>Spirochaetota</taxon>
        <taxon>Spirochaetia</taxon>
        <taxon>Spirochaetales</taxon>
        <taxon>Treponemataceae</taxon>
        <taxon>Treponema</taxon>
    </lineage>
</organism>
<protein>
    <submittedName>
        <fullName evidence="5">DegT/DnrJ/EryC1/StrS aminotransferase family protein</fullName>
    </submittedName>
</protein>
<comment type="similarity">
    <text evidence="1 4">Belongs to the DegT/DnrJ/EryC1 family.</text>
</comment>
<dbReference type="PANTHER" id="PTHR30244:SF34">
    <property type="entry name" value="DTDP-4-AMINO-4,6-DIDEOXYGALACTOSE TRANSAMINASE"/>
    <property type="match status" value="1"/>
</dbReference>
<dbReference type="GO" id="GO:0000271">
    <property type="term" value="P:polysaccharide biosynthetic process"/>
    <property type="evidence" value="ECO:0007669"/>
    <property type="project" value="TreeGrafter"/>
</dbReference>
<dbReference type="InterPro" id="IPR000653">
    <property type="entry name" value="DegT/StrS_aminotransferase"/>
</dbReference>
<dbReference type="Gene3D" id="3.90.1150.10">
    <property type="entry name" value="Aspartate Aminotransferase, domain 1"/>
    <property type="match status" value="1"/>
</dbReference>
<dbReference type="PANTHER" id="PTHR30244">
    <property type="entry name" value="TRANSAMINASE"/>
    <property type="match status" value="1"/>
</dbReference>
<evidence type="ECO:0000256" key="3">
    <source>
        <dbReference type="PIRSR" id="PIRSR000390-2"/>
    </source>
</evidence>
<gene>
    <name evidence="5" type="ORF">E4N74_00165</name>
</gene>
<dbReference type="InterPro" id="IPR015421">
    <property type="entry name" value="PyrdxlP-dep_Trfase_major"/>
</dbReference>
<keyword evidence="5" id="KW-0808">Transferase</keyword>
<evidence type="ECO:0000313" key="5">
    <source>
        <dbReference type="EMBL" id="UTY32604.1"/>
    </source>
</evidence>
<dbReference type="GO" id="GO:0030170">
    <property type="term" value="F:pyridoxal phosphate binding"/>
    <property type="evidence" value="ECO:0007669"/>
    <property type="project" value="TreeGrafter"/>
</dbReference>
<feature type="modified residue" description="N6-(pyridoxal phosphate)lysine" evidence="3">
    <location>
        <position position="190"/>
    </location>
</feature>
<feature type="active site" description="Proton acceptor" evidence="2">
    <location>
        <position position="190"/>
    </location>
</feature>
<evidence type="ECO:0000313" key="6">
    <source>
        <dbReference type="Proteomes" id="UP001058682"/>
    </source>
</evidence>
<accession>A0AAE9MRG8</accession>
<evidence type="ECO:0000256" key="2">
    <source>
        <dbReference type="PIRSR" id="PIRSR000390-1"/>
    </source>
</evidence>
<proteinExistence type="inferred from homology"/>
<dbReference type="InterPro" id="IPR015422">
    <property type="entry name" value="PyrdxlP-dep_Trfase_small"/>
</dbReference>
<keyword evidence="5" id="KW-0032">Aminotransferase</keyword>
<dbReference type="InterPro" id="IPR015424">
    <property type="entry name" value="PyrdxlP-dep_Trfase"/>
</dbReference>
<dbReference type="AlphaFoldDB" id="A0AAE9MRG8"/>
<dbReference type="CDD" id="cd00616">
    <property type="entry name" value="AHBA_syn"/>
    <property type="match status" value="1"/>
</dbReference>
<evidence type="ECO:0000256" key="1">
    <source>
        <dbReference type="ARBA" id="ARBA00037999"/>
    </source>
</evidence>
<reference evidence="5" key="1">
    <citation type="submission" date="2019-04" db="EMBL/GenBank/DDBJ databases">
        <title>Whole genome sequencing of oral phylogroup 2 treponemes.</title>
        <authorList>
            <person name="Chan Y."/>
            <person name="Zeng H.H."/>
            <person name="Yu X.L."/>
            <person name="Leung W.K."/>
            <person name="Watt R.M."/>
        </authorList>
    </citation>
    <scope>NUCLEOTIDE SEQUENCE</scope>
    <source>
        <strain evidence="5">OMZ 835</strain>
    </source>
</reference>
<dbReference type="EMBL" id="CP038804">
    <property type="protein sequence ID" value="UTY32604.1"/>
    <property type="molecule type" value="Genomic_DNA"/>
</dbReference>
<sequence>MHDAQAKKTIPFFTPSFSEEEEKALIRILHSGWLTTGKETLEFEKEFAAFTGSKTALAVNSASSGLMLAMDACGIKKGTKIVTSPYTFISTATSALHLGGDVVYADIEKKSYSIDPEKIETILKKDKSVRAIVPIHIAGNVCNMKAINDLAKKYSVAVIEDAAHAFPSRTEEGYAGTLGTCGVFSFYATKTITTGEGGMICTNDEKIAERIKLMRSHGINRTIWDRYTDTKASWKYDVTAEGWKCNLPDILSAIGRVQLKKAQTFFEHRKKIAEKYNDAFADNDSFILPPDGEGNAWHLYILRLNLESLKIGRDEFAQALQERGLGISMHFIPHFEMTYIKERYGLDSSDFPESNKKYLQSLSLPFYPSMSEENINYVIETVIKLAELNRR</sequence>
<dbReference type="GO" id="GO:0008483">
    <property type="term" value="F:transaminase activity"/>
    <property type="evidence" value="ECO:0007669"/>
    <property type="project" value="UniProtKB-KW"/>
</dbReference>
<evidence type="ECO:0000256" key="4">
    <source>
        <dbReference type="RuleBase" id="RU004508"/>
    </source>
</evidence>
<name>A0AAE9MRG8_9SPIR</name>